<evidence type="ECO:0000313" key="1">
    <source>
        <dbReference type="EMBL" id="KAI6082571.1"/>
    </source>
</evidence>
<proteinExistence type="predicted"/>
<dbReference type="EMBL" id="MU394368">
    <property type="protein sequence ID" value="KAI6082571.1"/>
    <property type="molecule type" value="Genomic_DNA"/>
</dbReference>
<organism evidence="1 2">
    <name type="scientific">Hypoxylon rubiginosum</name>
    <dbReference type="NCBI Taxonomy" id="110542"/>
    <lineage>
        <taxon>Eukaryota</taxon>
        <taxon>Fungi</taxon>
        <taxon>Dikarya</taxon>
        <taxon>Ascomycota</taxon>
        <taxon>Pezizomycotina</taxon>
        <taxon>Sordariomycetes</taxon>
        <taxon>Xylariomycetidae</taxon>
        <taxon>Xylariales</taxon>
        <taxon>Hypoxylaceae</taxon>
        <taxon>Hypoxylon</taxon>
    </lineage>
</organism>
<comment type="caution">
    <text evidence="1">The sequence shown here is derived from an EMBL/GenBank/DDBJ whole genome shotgun (WGS) entry which is preliminary data.</text>
</comment>
<reference evidence="1 2" key="1">
    <citation type="journal article" date="2022" name="New Phytol.">
        <title>Ecological generalism drives hyperdiversity of secondary metabolite gene clusters in xylarialean endophytes.</title>
        <authorList>
            <person name="Franco M.E.E."/>
            <person name="Wisecaver J.H."/>
            <person name="Arnold A.E."/>
            <person name="Ju Y.M."/>
            <person name="Slot J.C."/>
            <person name="Ahrendt S."/>
            <person name="Moore L.P."/>
            <person name="Eastman K.E."/>
            <person name="Scott K."/>
            <person name="Konkel Z."/>
            <person name="Mondo S.J."/>
            <person name="Kuo A."/>
            <person name="Hayes R.D."/>
            <person name="Haridas S."/>
            <person name="Andreopoulos B."/>
            <person name="Riley R."/>
            <person name="LaButti K."/>
            <person name="Pangilinan J."/>
            <person name="Lipzen A."/>
            <person name="Amirebrahimi M."/>
            <person name="Yan J."/>
            <person name="Adam C."/>
            <person name="Keymanesh K."/>
            <person name="Ng V."/>
            <person name="Louie K."/>
            <person name="Northen T."/>
            <person name="Drula E."/>
            <person name="Henrissat B."/>
            <person name="Hsieh H.M."/>
            <person name="Youens-Clark K."/>
            <person name="Lutzoni F."/>
            <person name="Miadlikowska J."/>
            <person name="Eastwood D.C."/>
            <person name="Hamelin R.C."/>
            <person name="Grigoriev I.V."/>
            <person name="U'Ren J.M."/>
        </authorList>
    </citation>
    <scope>NUCLEOTIDE SEQUENCE [LARGE SCALE GENOMIC DNA]</scope>
    <source>
        <strain evidence="1 2">ER1909</strain>
    </source>
</reference>
<keyword evidence="2" id="KW-1185">Reference proteome</keyword>
<accession>A0ACC0CQB3</accession>
<name>A0ACC0CQB3_9PEZI</name>
<sequence length="733" mass="79735">MHDARDIWLLGPESQPPPQDDLHEVSLDDNVETREPLQAGSRPECLKNIFHECIFVSLVALAAATPVFLQRSVVVVAGSLADALQMTPAQMAWATASSGLTTGAFLLPFGYIADNCAFLPRKTLLILSLIAFCLLTTCTSFAKNGIVMDVVSGLTGIACAANVPIAVGILSLVYPTPSRRKNVVFSSFLMGTPAATIIGGLGSGALALKFSWKAPFIALAALYVVVCGLACLFVPSVSDPEIDDEKSEYCIINEPEAFPMLSIEPSKKKKSPFLQFDWLGLFLLTTGLLLFTIALTIGPQGPDPWKTPTVILLLILGVLSFGCFVLWENVTRTPMIPPSIWENWTVTLMIISTLFAAMSFYSQLFWVSLFMQDLEGLKSFDVAVRLLPQALMGLLCSPLVGLIMHRVPGTVLLTVAASLLVISNVLLIFLRQGSNYLAWIFPSIMLSTIGMDWTMNVGSLYILSSLPLNHHSTGASLLQTASRLAVPLGMGVTTAIWSSYDDGMGLKDPPEVAYTNTFMATTAFATLSLLLVPFIRIGRQGVSKSEMSKLDDGESKRSTSPHRPPSPQHTEKGNRPSKRWSPVDTVAPSVTSDKQHKVAPSMSSQSSLRSTDTPRTSTTARTTIRHGRSQSERVVWVVCEECGTSKRHTQQHSVVGDPARYFNDPAFGGAVNGRNHHHQKAGSQSGSNGSNTPNQHHYLPPHQLPRPYGGRRRLPLVNRQIMTHQMLTQGFQP</sequence>
<gene>
    <name evidence="1" type="ORF">F4821DRAFT_281571</name>
</gene>
<protein>
    <submittedName>
        <fullName evidence="1">MFS general substrate transporter</fullName>
    </submittedName>
</protein>
<evidence type="ECO:0000313" key="2">
    <source>
        <dbReference type="Proteomes" id="UP001497680"/>
    </source>
</evidence>
<dbReference type="Proteomes" id="UP001497680">
    <property type="component" value="Unassembled WGS sequence"/>
</dbReference>